<dbReference type="RefSeq" id="WP_007137149.1">
    <property type="nucleotide sequence ID" value="NZ_AHKF01000014.1"/>
</dbReference>
<keyword evidence="1" id="KW-1133">Transmembrane helix</keyword>
<feature type="transmembrane region" description="Helical" evidence="1">
    <location>
        <begin position="35"/>
        <end position="53"/>
    </location>
</feature>
<evidence type="ECO:0000256" key="1">
    <source>
        <dbReference type="SAM" id="Phobius"/>
    </source>
</evidence>
<keyword evidence="1" id="KW-0812">Transmembrane</keyword>
<accession>H7FP74</accession>
<feature type="transmembrane region" description="Helical" evidence="1">
    <location>
        <begin position="12"/>
        <end position="29"/>
    </location>
</feature>
<proteinExistence type="predicted"/>
<dbReference type="AlphaFoldDB" id="H7FP74"/>
<gene>
    <name evidence="2" type="ORF">HJ01_00972</name>
</gene>
<keyword evidence="1" id="KW-0472">Membrane</keyword>
<reference evidence="2 3" key="1">
    <citation type="journal article" date="2014" name="Acta Crystallogr. D">
        <title>Structure-based characterization and antifreeze properties of a hyperactive ice-binding protein from the Antarctic bacterium Flavobacterium frigoris PS1.</title>
        <authorList>
            <person name="Do H."/>
            <person name="Kim S.J."/>
            <person name="Kim H.J."/>
            <person name="Lee J.H."/>
        </authorList>
    </citation>
    <scope>NUCLEOTIDE SEQUENCE [LARGE SCALE GENOMIC DNA]</scope>
    <source>
        <strain evidence="2 3">PS1</strain>
    </source>
</reference>
<sequence length="63" mass="6989">MKNDNLKKKKGTGLIAIGSLLLIISITTLEEEQTLKYLGLASSIVLFILAIYHKTRTLKSTNK</sequence>
<dbReference type="PATRIC" id="fig|1086011.3.peg.953"/>
<name>H7FP74_FLAFP</name>
<protein>
    <submittedName>
        <fullName evidence="2">Uncharacterized protein</fullName>
    </submittedName>
</protein>
<dbReference type="Proteomes" id="UP000005566">
    <property type="component" value="Unassembled WGS sequence"/>
</dbReference>
<comment type="caution">
    <text evidence="2">The sequence shown here is derived from an EMBL/GenBank/DDBJ whole genome shotgun (WGS) entry which is preliminary data.</text>
</comment>
<evidence type="ECO:0000313" key="3">
    <source>
        <dbReference type="Proteomes" id="UP000005566"/>
    </source>
</evidence>
<evidence type="ECO:0000313" key="2">
    <source>
        <dbReference type="EMBL" id="EIA09554.1"/>
    </source>
</evidence>
<dbReference type="EMBL" id="AHKF01000014">
    <property type="protein sequence ID" value="EIA09554.1"/>
    <property type="molecule type" value="Genomic_DNA"/>
</dbReference>
<organism evidence="2 3">
    <name type="scientific">Flavobacterium frigoris (strain PS1)</name>
    <dbReference type="NCBI Taxonomy" id="1086011"/>
    <lineage>
        <taxon>Bacteria</taxon>
        <taxon>Pseudomonadati</taxon>
        <taxon>Bacteroidota</taxon>
        <taxon>Flavobacteriia</taxon>
        <taxon>Flavobacteriales</taxon>
        <taxon>Flavobacteriaceae</taxon>
        <taxon>Flavobacterium</taxon>
    </lineage>
</organism>
<keyword evidence="3" id="KW-1185">Reference proteome</keyword>
<dbReference type="STRING" id="1086011.HJ01_00972"/>